<dbReference type="Gene3D" id="3.40.570.10">
    <property type="entry name" value="Extracellular Endonuclease, subunit A"/>
    <property type="match status" value="1"/>
</dbReference>
<evidence type="ECO:0000313" key="3">
    <source>
        <dbReference type="EMBL" id="OUP55519.1"/>
    </source>
</evidence>
<dbReference type="Pfam" id="PF13930">
    <property type="entry name" value="Endonuclea_NS_2"/>
    <property type="match status" value="1"/>
</dbReference>
<sequence>MSMNLHSDLHTASDISPMRETETVMVEHQAMQRFEELTGDHLFKPHELTHAEQDAMDPAEAFNRLTETPVIHEDASPHLSEVSCNSPESAPETMLPHDIEVDDFGKAYKQDGALLPNTEYTVHGNTYRTDSHGRLISCDAHPRYAEDGTRNLREQRESGGHDRLEQDDGGHIVARVLGGTEGIENLVPMRRTINRGDFKKMENKIAQHVKKGEDVPMHVDILYDDDSKRPAELHVHYTLGDQPIEVIFDNRENSVQLLDHIKQKVSEPHYRALKEELTEMQADGCPATITSVKTEAGNGKDIVTVGILDETTGIKTYRVYDSFGKEPVH</sequence>
<dbReference type="AlphaFoldDB" id="A0A1Y4LJ49"/>
<gene>
    <name evidence="3" type="ORF">B5F15_14685</name>
</gene>
<accession>A0A1Y4LJ49</accession>
<dbReference type="InterPro" id="IPR044929">
    <property type="entry name" value="DNA/RNA_non-sp_Endonuclease_sf"/>
</dbReference>
<organism evidence="3 4">
    <name type="scientific">Butyricicoccus pullicaecorum</name>
    <dbReference type="NCBI Taxonomy" id="501571"/>
    <lineage>
        <taxon>Bacteria</taxon>
        <taxon>Bacillati</taxon>
        <taxon>Bacillota</taxon>
        <taxon>Clostridia</taxon>
        <taxon>Eubacteriales</taxon>
        <taxon>Butyricicoccaceae</taxon>
        <taxon>Butyricicoccus</taxon>
    </lineage>
</organism>
<feature type="domain" description="Type VII secretion system protein EssD-like" evidence="2">
    <location>
        <begin position="116"/>
        <end position="238"/>
    </location>
</feature>
<evidence type="ECO:0000313" key="4">
    <source>
        <dbReference type="Proteomes" id="UP000195326"/>
    </source>
</evidence>
<dbReference type="Proteomes" id="UP000195326">
    <property type="component" value="Unassembled WGS sequence"/>
</dbReference>
<protein>
    <recommendedName>
        <fullName evidence="2">Type VII secretion system protein EssD-like domain-containing protein</fullName>
    </recommendedName>
</protein>
<comment type="caution">
    <text evidence="3">The sequence shown here is derived from an EMBL/GenBank/DDBJ whole genome shotgun (WGS) entry which is preliminary data.</text>
</comment>
<name>A0A1Y4LJ49_9FIRM</name>
<reference evidence="4" key="1">
    <citation type="submission" date="2017-04" db="EMBL/GenBank/DDBJ databases">
        <title>Function of individual gut microbiota members based on whole genome sequencing of pure cultures obtained from chicken caecum.</title>
        <authorList>
            <person name="Medvecky M."/>
            <person name="Cejkova D."/>
            <person name="Polansky O."/>
            <person name="Karasova D."/>
            <person name="Kubasova T."/>
            <person name="Cizek A."/>
            <person name="Rychlik I."/>
        </authorList>
    </citation>
    <scope>NUCLEOTIDE SEQUENCE [LARGE SCALE GENOMIC DNA]</scope>
    <source>
        <strain evidence="4">An179</strain>
    </source>
</reference>
<evidence type="ECO:0000259" key="2">
    <source>
        <dbReference type="Pfam" id="PF13930"/>
    </source>
</evidence>
<proteinExistence type="predicted"/>
<dbReference type="EMBL" id="NFKL01000026">
    <property type="protein sequence ID" value="OUP55519.1"/>
    <property type="molecule type" value="Genomic_DNA"/>
</dbReference>
<dbReference type="InterPro" id="IPR044927">
    <property type="entry name" value="Endonuclea_NS_2"/>
</dbReference>
<evidence type="ECO:0000256" key="1">
    <source>
        <dbReference type="SAM" id="MobiDB-lite"/>
    </source>
</evidence>
<feature type="region of interest" description="Disordered" evidence="1">
    <location>
        <begin position="148"/>
        <end position="167"/>
    </location>
</feature>